<dbReference type="InterPro" id="IPR051606">
    <property type="entry name" value="Polyketide_Oxido-like"/>
</dbReference>
<dbReference type="InterPro" id="IPR036291">
    <property type="entry name" value="NAD(P)-bd_dom_sf"/>
</dbReference>
<dbReference type="Gene3D" id="3.40.50.720">
    <property type="entry name" value="NAD(P)-binding Rossmann-like Domain"/>
    <property type="match status" value="1"/>
</dbReference>
<dbReference type="RefSeq" id="WP_344538011.1">
    <property type="nucleotide sequence ID" value="NZ_BAAATD010000001.1"/>
</dbReference>
<name>A0ABN3PF80_9ACTN</name>
<evidence type="ECO:0000259" key="1">
    <source>
        <dbReference type="Pfam" id="PF13460"/>
    </source>
</evidence>
<dbReference type="Proteomes" id="UP001501509">
    <property type="component" value="Unassembled WGS sequence"/>
</dbReference>
<reference evidence="2 3" key="1">
    <citation type="journal article" date="2019" name="Int. J. Syst. Evol. Microbiol.">
        <title>The Global Catalogue of Microorganisms (GCM) 10K type strain sequencing project: providing services to taxonomists for standard genome sequencing and annotation.</title>
        <authorList>
            <consortium name="The Broad Institute Genomics Platform"/>
            <consortium name="The Broad Institute Genome Sequencing Center for Infectious Disease"/>
            <person name="Wu L."/>
            <person name="Ma J."/>
        </authorList>
    </citation>
    <scope>NUCLEOTIDE SEQUENCE [LARGE SCALE GENOMIC DNA]</scope>
    <source>
        <strain evidence="2 3">JCM 6833</strain>
    </source>
</reference>
<evidence type="ECO:0000313" key="2">
    <source>
        <dbReference type="EMBL" id="GAA2579220.1"/>
    </source>
</evidence>
<gene>
    <name evidence="2" type="ORF">GCM10010411_09700</name>
</gene>
<keyword evidence="3" id="KW-1185">Reference proteome</keyword>
<organism evidence="2 3">
    <name type="scientific">Actinomadura fulvescens</name>
    <dbReference type="NCBI Taxonomy" id="46160"/>
    <lineage>
        <taxon>Bacteria</taxon>
        <taxon>Bacillati</taxon>
        <taxon>Actinomycetota</taxon>
        <taxon>Actinomycetes</taxon>
        <taxon>Streptosporangiales</taxon>
        <taxon>Thermomonosporaceae</taxon>
        <taxon>Actinomadura</taxon>
    </lineage>
</organism>
<accession>A0ABN3PF80</accession>
<dbReference type="InterPro" id="IPR016040">
    <property type="entry name" value="NAD(P)-bd_dom"/>
</dbReference>
<dbReference type="SUPFAM" id="SSF51735">
    <property type="entry name" value="NAD(P)-binding Rossmann-fold domains"/>
    <property type="match status" value="1"/>
</dbReference>
<dbReference type="PANTHER" id="PTHR43355:SF2">
    <property type="entry name" value="FLAVIN REDUCTASE (NADPH)"/>
    <property type="match status" value="1"/>
</dbReference>
<dbReference type="PANTHER" id="PTHR43355">
    <property type="entry name" value="FLAVIN REDUCTASE (NADPH)"/>
    <property type="match status" value="1"/>
</dbReference>
<proteinExistence type="predicted"/>
<feature type="domain" description="NAD(P)-binding" evidence="1">
    <location>
        <begin position="7"/>
        <end position="202"/>
    </location>
</feature>
<dbReference type="Pfam" id="PF13460">
    <property type="entry name" value="NAD_binding_10"/>
    <property type="match status" value="1"/>
</dbReference>
<comment type="caution">
    <text evidence="2">The sequence shown here is derived from an EMBL/GenBank/DDBJ whole genome shotgun (WGS) entry which is preliminary data.</text>
</comment>
<dbReference type="EMBL" id="BAAATD010000001">
    <property type="protein sequence ID" value="GAA2579220.1"/>
    <property type="molecule type" value="Genomic_DNA"/>
</dbReference>
<protein>
    <submittedName>
        <fullName evidence="2">SDR family oxidoreductase</fullName>
    </submittedName>
</protein>
<sequence length="213" mass="21971">MKITVFGATGGTGVEVLKRAAGLGHEVTAVVRDAARLPADLRERVDVVEADVMDPASIGDAVKGRDAVITAMGSRDGRAPTTVCADSSRSIIAAMDAAGGGRLVMVSASGLAADAGDGPFTRYVAKPLIVQRLLRHAFDDMLKAEAQVRASALDWTIVRPPRLTGKPAKGAYRSAVDRNVRGGLTITRADLATALLDVMGDPATTGHVVCVAG</sequence>
<evidence type="ECO:0000313" key="3">
    <source>
        <dbReference type="Proteomes" id="UP001501509"/>
    </source>
</evidence>